<evidence type="ECO:0000256" key="6">
    <source>
        <dbReference type="ARBA" id="ARBA00022989"/>
    </source>
</evidence>
<dbReference type="GO" id="GO:0008233">
    <property type="term" value="F:peptidase activity"/>
    <property type="evidence" value="ECO:0007669"/>
    <property type="project" value="UniProtKB-KW"/>
</dbReference>
<evidence type="ECO:0000313" key="9">
    <source>
        <dbReference type="EMBL" id="PQJ12054.1"/>
    </source>
</evidence>
<name>A0A2S7SZB5_9BACT</name>
<evidence type="ECO:0000256" key="5">
    <source>
        <dbReference type="ARBA" id="ARBA00022801"/>
    </source>
</evidence>
<feature type="transmembrane region" description="Helical" evidence="8">
    <location>
        <begin position="149"/>
        <end position="169"/>
    </location>
</feature>
<gene>
    <name evidence="9" type="ORF">CJD36_009710</name>
</gene>
<keyword evidence="4 8" id="KW-0812">Transmembrane</keyword>
<feature type="transmembrane region" description="Helical" evidence="8">
    <location>
        <begin position="175"/>
        <end position="193"/>
    </location>
</feature>
<reference evidence="9 10" key="1">
    <citation type="submission" date="2018-01" db="EMBL/GenBank/DDBJ databases">
        <title>A novel member of the phylum Bacteroidetes isolated from glacier ice.</title>
        <authorList>
            <person name="Liu Q."/>
            <person name="Xin Y.-H."/>
        </authorList>
    </citation>
    <scope>NUCLEOTIDE SEQUENCE [LARGE SCALE GENOMIC DNA]</scope>
    <source>
        <strain evidence="9 10">RB1R16</strain>
    </source>
</reference>
<evidence type="ECO:0000256" key="1">
    <source>
        <dbReference type="ARBA" id="ARBA00004651"/>
    </source>
</evidence>
<evidence type="ECO:0000256" key="2">
    <source>
        <dbReference type="ARBA" id="ARBA00022475"/>
    </source>
</evidence>
<evidence type="ECO:0000256" key="8">
    <source>
        <dbReference type="SAM" id="Phobius"/>
    </source>
</evidence>
<protein>
    <recommendedName>
        <fullName evidence="11">Exosortase/archaeosortase family protein</fullName>
    </recommendedName>
</protein>
<dbReference type="Proteomes" id="UP000239872">
    <property type="component" value="Unassembled WGS sequence"/>
</dbReference>
<evidence type="ECO:0008006" key="11">
    <source>
        <dbReference type="Google" id="ProtNLM"/>
    </source>
</evidence>
<keyword evidence="3" id="KW-0645">Protease</keyword>
<organism evidence="9 10">
    <name type="scientific">Flavipsychrobacter stenotrophus</name>
    <dbReference type="NCBI Taxonomy" id="2077091"/>
    <lineage>
        <taxon>Bacteria</taxon>
        <taxon>Pseudomonadati</taxon>
        <taxon>Bacteroidota</taxon>
        <taxon>Chitinophagia</taxon>
        <taxon>Chitinophagales</taxon>
        <taxon>Chitinophagaceae</taxon>
        <taxon>Flavipsychrobacter</taxon>
    </lineage>
</organism>
<evidence type="ECO:0000313" key="10">
    <source>
        <dbReference type="Proteomes" id="UP000239872"/>
    </source>
</evidence>
<proteinExistence type="predicted"/>
<feature type="transmembrane region" description="Helical" evidence="8">
    <location>
        <begin position="40"/>
        <end position="58"/>
    </location>
</feature>
<feature type="transmembrane region" description="Helical" evidence="8">
    <location>
        <begin position="120"/>
        <end position="137"/>
    </location>
</feature>
<accession>A0A2S7SZB5</accession>
<dbReference type="InterPro" id="IPR026392">
    <property type="entry name" value="Exo/Archaeosortase_dom"/>
</dbReference>
<sequence length="207" mass="23606">MIEQNIIPLQSYERVNSFLCYSLADIKTLYNKVPPLVRSFLLKAALIFIVWQLLYNFVLDPIRVPDRQLTNATAYSTAKFMSAFYDNVGAVYTHNNATASAIITINGRGVLGILDPCNGLDIYVLFISFLFCFPGTAKRRGLFILMGLPYIYIINTIRCALIGWLNIAHRGWVDISHHYIFTAAVYLLVFYLWMEYTKTKRATVHAG</sequence>
<comment type="caution">
    <text evidence="9">The sequence shown here is derived from an EMBL/GenBank/DDBJ whole genome shotgun (WGS) entry which is preliminary data.</text>
</comment>
<keyword evidence="6 8" id="KW-1133">Transmembrane helix</keyword>
<evidence type="ECO:0000256" key="4">
    <source>
        <dbReference type="ARBA" id="ARBA00022692"/>
    </source>
</evidence>
<dbReference type="InterPro" id="IPR019127">
    <property type="entry name" value="Exosortase"/>
</dbReference>
<dbReference type="GO" id="GO:0006508">
    <property type="term" value="P:proteolysis"/>
    <property type="evidence" value="ECO:0007669"/>
    <property type="project" value="UniProtKB-KW"/>
</dbReference>
<evidence type="ECO:0000256" key="7">
    <source>
        <dbReference type="ARBA" id="ARBA00023136"/>
    </source>
</evidence>
<keyword evidence="2" id="KW-1003">Cell membrane</keyword>
<evidence type="ECO:0000256" key="3">
    <source>
        <dbReference type="ARBA" id="ARBA00022670"/>
    </source>
</evidence>
<comment type="subcellular location">
    <subcellularLocation>
        <location evidence="1">Cell membrane</location>
        <topology evidence="1">Multi-pass membrane protein</topology>
    </subcellularLocation>
</comment>
<keyword evidence="5" id="KW-0378">Hydrolase</keyword>
<keyword evidence="7 8" id="KW-0472">Membrane</keyword>
<dbReference type="Pfam" id="PF09721">
    <property type="entry name" value="Exosortase_EpsH"/>
    <property type="match status" value="1"/>
</dbReference>
<keyword evidence="10" id="KW-1185">Reference proteome</keyword>
<dbReference type="GO" id="GO:0005886">
    <property type="term" value="C:plasma membrane"/>
    <property type="evidence" value="ECO:0007669"/>
    <property type="project" value="UniProtKB-SubCell"/>
</dbReference>
<dbReference type="AlphaFoldDB" id="A0A2S7SZB5"/>
<dbReference type="NCBIfam" id="TIGR04178">
    <property type="entry name" value="exo_archaeo"/>
    <property type="match status" value="1"/>
</dbReference>
<dbReference type="EMBL" id="PPSL01000002">
    <property type="protein sequence ID" value="PQJ12054.1"/>
    <property type="molecule type" value="Genomic_DNA"/>
</dbReference>